<dbReference type="OrthoDB" id="1470350at2759"/>
<keyword evidence="4 13" id="KW-0812">Transmembrane</keyword>
<dbReference type="PRINTS" id="PR00463">
    <property type="entry name" value="EP450I"/>
</dbReference>
<accession>A0A068UBY5</accession>
<organism evidence="14 15">
    <name type="scientific">Coffea canephora</name>
    <name type="common">Robusta coffee</name>
    <dbReference type="NCBI Taxonomy" id="49390"/>
    <lineage>
        <taxon>Eukaryota</taxon>
        <taxon>Viridiplantae</taxon>
        <taxon>Streptophyta</taxon>
        <taxon>Embryophyta</taxon>
        <taxon>Tracheophyta</taxon>
        <taxon>Spermatophyta</taxon>
        <taxon>Magnoliopsida</taxon>
        <taxon>eudicotyledons</taxon>
        <taxon>Gunneridae</taxon>
        <taxon>Pentapetalae</taxon>
        <taxon>asterids</taxon>
        <taxon>lamiids</taxon>
        <taxon>Gentianales</taxon>
        <taxon>Rubiaceae</taxon>
        <taxon>Ixoroideae</taxon>
        <taxon>Gardenieae complex</taxon>
        <taxon>Bertiereae - Coffeeae clade</taxon>
        <taxon>Coffeeae</taxon>
        <taxon>Coffea</taxon>
    </lineage>
</organism>
<dbReference type="PRINTS" id="PR00385">
    <property type="entry name" value="P450"/>
</dbReference>
<dbReference type="GO" id="GO:0009820">
    <property type="term" value="P:alkaloid metabolic process"/>
    <property type="evidence" value="ECO:0007669"/>
    <property type="project" value="UniProtKB-ARBA"/>
</dbReference>
<dbReference type="STRING" id="49390.A0A068UBY5"/>
<evidence type="ECO:0000256" key="13">
    <source>
        <dbReference type="SAM" id="Phobius"/>
    </source>
</evidence>
<comment type="similarity">
    <text evidence="2 12">Belongs to the cytochrome P450 family.</text>
</comment>
<dbReference type="GO" id="GO:0020037">
    <property type="term" value="F:heme binding"/>
    <property type="evidence" value="ECO:0007669"/>
    <property type="project" value="InterPro"/>
</dbReference>
<dbReference type="PROSITE" id="PS00086">
    <property type="entry name" value="CYTOCHROME_P450"/>
    <property type="match status" value="1"/>
</dbReference>
<dbReference type="FunFam" id="1.10.630.10:FF:000029">
    <property type="entry name" value="Cytochrome P450 734A1"/>
    <property type="match status" value="1"/>
</dbReference>
<name>A0A068UBY5_COFCA</name>
<comment type="cofactor">
    <cofactor evidence="11">
        <name>heme</name>
        <dbReference type="ChEBI" id="CHEBI:30413"/>
    </cofactor>
</comment>
<sequence length="634" mass="72702">MVEFNSNILVTLALLIIVTWAWKIASWLFFQPKRLEWHLRRQGLRGNPYRLWHGDLKDMKSSTLETQSKEINLHDDISSYAVPFDHHIIQKYGKKSFVWIGPIPRLNIMDPDMIRDILINYNTFHKPKGNFLLKLLVDGLAFEEGERWAKLRKILNPAFNLHKLKNMLPAIYLSCSEIVSKWETLISPTGSSEINVLPYLAYLSADVISRTAFGSSYEEGRRIFQLQKEQIQLILENSQSSYIPGWRFLPTKSNKKMKEINREIRAIVKDLISKREKKLKEGEMKTEDLLGMLLESNIKEIQESGNKKDAGITIDQVIEECKLFYFAGQETTSNLLAWTMVMLATHRNWPERAREEVFQVFGNNKPDFEGLNHLKVAIATCDYKVTMILNEVLRLYPPVSMVSRKTYETTKLGDVTLPPGVEHLLHITFVHHDTELWGDDAKEFNPERFSQGVAKAVQKPNSYFPFGLGPRICIGQNLATIEAKMAVAMILQRFLFELSPSYLHGPQIRLTLQPREAIEQHGEMVWRLKEIDLETRAILRDVMSSSEKRMRVGEKDAKDFNPERVANAAKKPPNSFLPFGLGPRIRIGQNFAMMEAKVAIALILQNFSFEVSPILCTCSSANSSTSVWSSNNSK</sequence>
<evidence type="ECO:0000256" key="6">
    <source>
        <dbReference type="ARBA" id="ARBA00022989"/>
    </source>
</evidence>
<keyword evidence="3 11" id="KW-0349">Heme</keyword>
<dbReference type="GO" id="GO:0005506">
    <property type="term" value="F:iron ion binding"/>
    <property type="evidence" value="ECO:0007669"/>
    <property type="project" value="InterPro"/>
</dbReference>
<keyword evidence="5 11" id="KW-0479">Metal-binding</keyword>
<evidence type="ECO:0000256" key="2">
    <source>
        <dbReference type="ARBA" id="ARBA00010617"/>
    </source>
</evidence>
<dbReference type="GO" id="GO:0016020">
    <property type="term" value="C:membrane"/>
    <property type="evidence" value="ECO:0007669"/>
    <property type="project" value="UniProtKB-SubCell"/>
</dbReference>
<dbReference type="InterPro" id="IPR036396">
    <property type="entry name" value="Cyt_P450_sf"/>
</dbReference>
<evidence type="ECO:0000313" key="14">
    <source>
        <dbReference type="EMBL" id="CDP06075.1"/>
    </source>
</evidence>
<evidence type="ECO:0000256" key="4">
    <source>
        <dbReference type="ARBA" id="ARBA00022692"/>
    </source>
</evidence>
<dbReference type="GO" id="GO:0016705">
    <property type="term" value="F:oxidoreductase activity, acting on paired donors, with incorporation or reduction of molecular oxygen"/>
    <property type="evidence" value="ECO:0007669"/>
    <property type="project" value="InterPro"/>
</dbReference>
<dbReference type="GO" id="GO:0004497">
    <property type="term" value="F:monooxygenase activity"/>
    <property type="evidence" value="ECO:0007669"/>
    <property type="project" value="UniProtKB-KW"/>
</dbReference>
<dbReference type="InParanoid" id="A0A068UBY5"/>
<dbReference type="Gramene" id="CDP06075">
    <property type="protein sequence ID" value="CDP06075"/>
    <property type="gene ID" value="GSCOC_T00021434001"/>
</dbReference>
<evidence type="ECO:0000313" key="15">
    <source>
        <dbReference type="Proteomes" id="UP000295252"/>
    </source>
</evidence>
<keyword evidence="10 13" id="KW-0472">Membrane</keyword>
<evidence type="ECO:0000256" key="11">
    <source>
        <dbReference type="PIRSR" id="PIRSR602401-1"/>
    </source>
</evidence>
<dbReference type="InterPro" id="IPR050665">
    <property type="entry name" value="Cytochrome_P450_Monooxygen"/>
</dbReference>
<dbReference type="AlphaFoldDB" id="A0A068UBY5"/>
<keyword evidence="6 13" id="KW-1133">Transmembrane helix</keyword>
<evidence type="ECO:0000256" key="3">
    <source>
        <dbReference type="ARBA" id="ARBA00022617"/>
    </source>
</evidence>
<keyword evidence="8 11" id="KW-0408">Iron</keyword>
<dbReference type="Pfam" id="PF00067">
    <property type="entry name" value="p450"/>
    <property type="match status" value="2"/>
</dbReference>
<evidence type="ECO:0000256" key="5">
    <source>
        <dbReference type="ARBA" id="ARBA00022723"/>
    </source>
</evidence>
<dbReference type="PANTHER" id="PTHR24282:SF255">
    <property type="entry name" value="CYTOCHROME P450 72A11-RELATED"/>
    <property type="match status" value="1"/>
</dbReference>
<feature type="transmembrane region" description="Helical" evidence="13">
    <location>
        <begin position="6"/>
        <end position="30"/>
    </location>
</feature>
<evidence type="ECO:0000256" key="7">
    <source>
        <dbReference type="ARBA" id="ARBA00023002"/>
    </source>
</evidence>
<dbReference type="InterPro" id="IPR017972">
    <property type="entry name" value="Cyt_P450_CS"/>
</dbReference>
<dbReference type="GO" id="GO:0009753">
    <property type="term" value="P:response to jasmonic acid"/>
    <property type="evidence" value="ECO:0007669"/>
    <property type="project" value="UniProtKB-ARBA"/>
</dbReference>
<evidence type="ECO:0000256" key="10">
    <source>
        <dbReference type="ARBA" id="ARBA00023136"/>
    </source>
</evidence>
<keyword evidence="9 12" id="KW-0503">Monooxygenase</keyword>
<proteinExistence type="inferred from homology"/>
<dbReference type="SUPFAM" id="SSF48264">
    <property type="entry name" value="Cytochrome P450"/>
    <property type="match status" value="2"/>
</dbReference>
<gene>
    <name evidence="14" type="ORF">GSCOC_T00021434001</name>
</gene>
<dbReference type="PANTHER" id="PTHR24282">
    <property type="entry name" value="CYTOCHROME P450 FAMILY MEMBER"/>
    <property type="match status" value="1"/>
</dbReference>
<evidence type="ECO:0000256" key="12">
    <source>
        <dbReference type="RuleBase" id="RU000461"/>
    </source>
</evidence>
<evidence type="ECO:0000256" key="1">
    <source>
        <dbReference type="ARBA" id="ARBA00004370"/>
    </source>
</evidence>
<dbReference type="Gene3D" id="1.10.630.10">
    <property type="entry name" value="Cytochrome P450"/>
    <property type="match status" value="2"/>
</dbReference>
<evidence type="ECO:0000256" key="8">
    <source>
        <dbReference type="ARBA" id="ARBA00023004"/>
    </source>
</evidence>
<dbReference type="InterPro" id="IPR001128">
    <property type="entry name" value="Cyt_P450"/>
</dbReference>
<feature type="binding site" description="axial binding residue" evidence="11">
    <location>
        <position position="473"/>
    </location>
    <ligand>
        <name>heme</name>
        <dbReference type="ChEBI" id="CHEBI:30413"/>
    </ligand>
    <ligandPart>
        <name>Fe</name>
        <dbReference type="ChEBI" id="CHEBI:18248"/>
    </ligandPart>
</feature>
<evidence type="ECO:0000256" key="9">
    <source>
        <dbReference type="ARBA" id="ARBA00023033"/>
    </source>
</evidence>
<keyword evidence="7 12" id="KW-0560">Oxidoreductase</keyword>
<dbReference type="OMA" id="EAFFMNL"/>
<keyword evidence="15" id="KW-1185">Reference proteome</keyword>
<reference evidence="15" key="1">
    <citation type="journal article" date="2014" name="Science">
        <title>The coffee genome provides insight into the convergent evolution of caffeine biosynthesis.</title>
        <authorList>
            <person name="Denoeud F."/>
            <person name="Carretero-Paulet L."/>
            <person name="Dereeper A."/>
            <person name="Droc G."/>
            <person name="Guyot R."/>
            <person name="Pietrella M."/>
            <person name="Zheng C."/>
            <person name="Alberti A."/>
            <person name="Anthony F."/>
            <person name="Aprea G."/>
            <person name="Aury J.M."/>
            <person name="Bento P."/>
            <person name="Bernard M."/>
            <person name="Bocs S."/>
            <person name="Campa C."/>
            <person name="Cenci A."/>
            <person name="Combes M.C."/>
            <person name="Crouzillat D."/>
            <person name="Da Silva C."/>
            <person name="Daddiego L."/>
            <person name="De Bellis F."/>
            <person name="Dussert S."/>
            <person name="Garsmeur O."/>
            <person name="Gayraud T."/>
            <person name="Guignon V."/>
            <person name="Jahn K."/>
            <person name="Jamilloux V."/>
            <person name="Joet T."/>
            <person name="Labadie K."/>
            <person name="Lan T."/>
            <person name="Leclercq J."/>
            <person name="Lepelley M."/>
            <person name="Leroy T."/>
            <person name="Li L.T."/>
            <person name="Librado P."/>
            <person name="Lopez L."/>
            <person name="Munoz A."/>
            <person name="Noel B."/>
            <person name="Pallavicini A."/>
            <person name="Perrotta G."/>
            <person name="Poncet V."/>
            <person name="Pot D."/>
            <person name="Priyono X."/>
            <person name="Rigoreau M."/>
            <person name="Rouard M."/>
            <person name="Rozas J."/>
            <person name="Tranchant-Dubreuil C."/>
            <person name="VanBuren R."/>
            <person name="Zhang Q."/>
            <person name="Andrade A.C."/>
            <person name="Argout X."/>
            <person name="Bertrand B."/>
            <person name="de Kochko A."/>
            <person name="Graziosi G."/>
            <person name="Henry R.J."/>
            <person name="Jayarama X."/>
            <person name="Ming R."/>
            <person name="Nagai C."/>
            <person name="Rounsley S."/>
            <person name="Sankoff D."/>
            <person name="Giuliano G."/>
            <person name="Albert V.A."/>
            <person name="Wincker P."/>
            <person name="Lashermes P."/>
        </authorList>
    </citation>
    <scope>NUCLEOTIDE SEQUENCE [LARGE SCALE GENOMIC DNA]</scope>
    <source>
        <strain evidence="15">cv. DH200-94</strain>
    </source>
</reference>
<comment type="subcellular location">
    <subcellularLocation>
        <location evidence="1">Membrane</location>
    </subcellularLocation>
</comment>
<dbReference type="PhylomeDB" id="A0A068UBY5"/>
<protein>
    <recommendedName>
        <fullName evidence="16">Cytochrome P450</fullName>
    </recommendedName>
</protein>
<evidence type="ECO:0008006" key="16">
    <source>
        <dbReference type="Google" id="ProtNLM"/>
    </source>
</evidence>
<dbReference type="EMBL" id="HG739103">
    <property type="protein sequence ID" value="CDP06075.1"/>
    <property type="molecule type" value="Genomic_DNA"/>
</dbReference>
<dbReference type="Proteomes" id="UP000295252">
    <property type="component" value="Chromosome VII"/>
</dbReference>
<dbReference type="InterPro" id="IPR002401">
    <property type="entry name" value="Cyt_P450_E_grp-I"/>
</dbReference>